<dbReference type="SMART" id="SM00849">
    <property type="entry name" value="Lactamase_B"/>
    <property type="match status" value="1"/>
</dbReference>
<dbReference type="PANTHER" id="PTHR42951">
    <property type="entry name" value="METALLO-BETA-LACTAMASE DOMAIN-CONTAINING"/>
    <property type="match status" value="1"/>
</dbReference>
<name>A0A512DC46_9CELL</name>
<proteinExistence type="predicted"/>
<accession>A0A512DC46</accession>
<dbReference type="SUPFAM" id="SSF56281">
    <property type="entry name" value="Metallo-hydrolase/oxidoreductase"/>
    <property type="match status" value="1"/>
</dbReference>
<evidence type="ECO:0000313" key="2">
    <source>
        <dbReference type="EMBL" id="GEO34058.1"/>
    </source>
</evidence>
<dbReference type="InterPro" id="IPR036866">
    <property type="entry name" value="RibonucZ/Hydroxyglut_hydro"/>
</dbReference>
<dbReference type="EMBL" id="BJYY01000013">
    <property type="protein sequence ID" value="GEO34058.1"/>
    <property type="molecule type" value="Genomic_DNA"/>
</dbReference>
<keyword evidence="3" id="KW-1185">Reference proteome</keyword>
<protein>
    <recommendedName>
        <fullName evidence="1">Metallo-beta-lactamase domain-containing protein</fullName>
    </recommendedName>
</protein>
<dbReference type="Proteomes" id="UP000321181">
    <property type="component" value="Unassembled WGS sequence"/>
</dbReference>
<evidence type="ECO:0000259" key="1">
    <source>
        <dbReference type="SMART" id="SM00849"/>
    </source>
</evidence>
<gene>
    <name evidence="2" type="ORF">CAE01nite_17830</name>
</gene>
<dbReference type="Pfam" id="PF00753">
    <property type="entry name" value="Lactamase_B"/>
    <property type="match status" value="1"/>
</dbReference>
<feature type="domain" description="Metallo-beta-lactamase" evidence="1">
    <location>
        <begin position="54"/>
        <end position="226"/>
    </location>
</feature>
<dbReference type="OrthoDB" id="7253658at2"/>
<dbReference type="PANTHER" id="PTHR42951:SF4">
    <property type="entry name" value="ACYL-COENZYME A THIOESTERASE MBLAC2"/>
    <property type="match status" value="1"/>
</dbReference>
<dbReference type="AlphaFoldDB" id="A0A512DC46"/>
<comment type="caution">
    <text evidence="2">The sequence shown here is derived from an EMBL/GenBank/DDBJ whole genome shotgun (WGS) entry which is preliminary data.</text>
</comment>
<reference evidence="2 3" key="1">
    <citation type="submission" date="2019-07" db="EMBL/GenBank/DDBJ databases">
        <title>Whole genome shotgun sequence of Cellulomonas aerilata NBRC 106308.</title>
        <authorList>
            <person name="Hosoyama A."/>
            <person name="Uohara A."/>
            <person name="Ohji S."/>
            <person name="Ichikawa N."/>
        </authorList>
    </citation>
    <scope>NUCLEOTIDE SEQUENCE [LARGE SCALE GENOMIC DNA]</scope>
    <source>
        <strain evidence="2 3">NBRC 106308</strain>
    </source>
</reference>
<dbReference type="InterPro" id="IPR050855">
    <property type="entry name" value="NDM-1-like"/>
</dbReference>
<evidence type="ECO:0000313" key="3">
    <source>
        <dbReference type="Proteomes" id="UP000321181"/>
    </source>
</evidence>
<dbReference type="RefSeq" id="WP_146903005.1">
    <property type="nucleotide sequence ID" value="NZ_BAAARM010000003.1"/>
</dbReference>
<sequence length="310" mass="34212">MTVPLDFRTDAPVPVDLDVRWIDGTDPDQPLAQVHRLDRHTVVIRQSGRTDPEAPFVFLLFGDERALLVDTGATADPARWPVRSLVDGLVEEWLRENPRGTYPLTVVHTHSHGDHTAGDDAMRARPGTTVVGTDLASVREFFGFTRWPDEVVPLDLGGRVLSVIGGPGHDAAAVVLHDPWTGILLTGDTVYPGRLYVPDMAAFVATLERLVAFCRTVPTTHVLGCHIEMSARPGRDHPLAAPRHPGEPPLQMTVAQLERLRDRAVAVADRPGVHRFDDVVVYNGNRRRDRRRLAARGRLAQVAARVTRTP</sequence>
<organism evidence="2 3">
    <name type="scientific">Cellulomonas aerilata</name>
    <dbReference type="NCBI Taxonomy" id="515326"/>
    <lineage>
        <taxon>Bacteria</taxon>
        <taxon>Bacillati</taxon>
        <taxon>Actinomycetota</taxon>
        <taxon>Actinomycetes</taxon>
        <taxon>Micrococcales</taxon>
        <taxon>Cellulomonadaceae</taxon>
        <taxon>Cellulomonas</taxon>
    </lineage>
</organism>
<dbReference type="InterPro" id="IPR001279">
    <property type="entry name" value="Metallo-B-lactamas"/>
</dbReference>
<dbReference type="Gene3D" id="3.60.15.10">
    <property type="entry name" value="Ribonuclease Z/Hydroxyacylglutathione hydrolase-like"/>
    <property type="match status" value="1"/>
</dbReference>